<evidence type="ECO:0000313" key="3">
    <source>
        <dbReference type="EMBL" id="OGZ64433.1"/>
    </source>
</evidence>
<evidence type="ECO:0000259" key="2">
    <source>
        <dbReference type="Pfam" id="PF13439"/>
    </source>
</evidence>
<gene>
    <name evidence="3" type="ORF">A2812_02940</name>
</gene>
<dbReference type="STRING" id="1802200.A2812_02940"/>
<name>A0A1G2HPQ5_9BACT</name>
<evidence type="ECO:0000259" key="1">
    <source>
        <dbReference type="Pfam" id="PF00534"/>
    </source>
</evidence>
<reference evidence="3 4" key="1">
    <citation type="journal article" date="2016" name="Nat. Commun.">
        <title>Thousands of microbial genomes shed light on interconnected biogeochemical processes in an aquifer system.</title>
        <authorList>
            <person name="Anantharaman K."/>
            <person name="Brown C.T."/>
            <person name="Hug L.A."/>
            <person name="Sharon I."/>
            <person name="Castelle C.J."/>
            <person name="Probst A.J."/>
            <person name="Thomas B.C."/>
            <person name="Singh A."/>
            <person name="Wilkins M.J."/>
            <person name="Karaoz U."/>
            <person name="Brodie E.L."/>
            <person name="Williams K.H."/>
            <person name="Hubbard S.S."/>
            <person name="Banfield J.F."/>
        </authorList>
    </citation>
    <scope>NUCLEOTIDE SEQUENCE [LARGE SCALE GENOMIC DNA]</scope>
</reference>
<dbReference type="PANTHER" id="PTHR45947:SF3">
    <property type="entry name" value="SULFOQUINOVOSYL TRANSFERASE SQD2"/>
    <property type="match status" value="1"/>
</dbReference>
<evidence type="ECO:0000313" key="4">
    <source>
        <dbReference type="Proteomes" id="UP000177190"/>
    </source>
</evidence>
<dbReference type="GO" id="GO:0016757">
    <property type="term" value="F:glycosyltransferase activity"/>
    <property type="evidence" value="ECO:0007669"/>
    <property type="project" value="InterPro"/>
</dbReference>
<dbReference type="Gene3D" id="3.40.50.2000">
    <property type="entry name" value="Glycogen Phosphorylase B"/>
    <property type="match status" value="2"/>
</dbReference>
<dbReference type="PANTHER" id="PTHR45947">
    <property type="entry name" value="SULFOQUINOVOSYL TRANSFERASE SQD2"/>
    <property type="match status" value="1"/>
</dbReference>
<dbReference type="EMBL" id="MHOM01000023">
    <property type="protein sequence ID" value="OGZ64433.1"/>
    <property type="molecule type" value="Genomic_DNA"/>
</dbReference>
<comment type="caution">
    <text evidence="3">The sequence shown here is derived from an EMBL/GenBank/DDBJ whole genome shotgun (WGS) entry which is preliminary data.</text>
</comment>
<proteinExistence type="predicted"/>
<evidence type="ECO:0008006" key="5">
    <source>
        <dbReference type="Google" id="ProtNLM"/>
    </source>
</evidence>
<dbReference type="Pfam" id="PF13439">
    <property type="entry name" value="Glyco_transf_4"/>
    <property type="match status" value="1"/>
</dbReference>
<dbReference type="CDD" id="cd03801">
    <property type="entry name" value="GT4_PimA-like"/>
    <property type="match status" value="1"/>
</dbReference>
<dbReference type="InterPro" id="IPR028098">
    <property type="entry name" value="Glyco_trans_4-like_N"/>
</dbReference>
<feature type="domain" description="Glycosyltransferase subfamily 4-like N-terminal" evidence="2">
    <location>
        <begin position="70"/>
        <end position="199"/>
    </location>
</feature>
<dbReference type="InterPro" id="IPR001296">
    <property type="entry name" value="Glyco_trans_1"/>
</dbReference>
<dbReference type="InterPro" id="IPR050194">
    <property type="entry name" value="Glycosyltransferase_grp1"/>
</dbReference>
<dbReference type="Proteomes" id="UP000177190">
    <property type="component" value="Unassembled WGS sequence"/>
</dbReference>
<sequence>MKILTNIRFAQTAGISQVLVSFIKFIEKSKKNDLSIVGVNIIGKRENESYRGTKRGNVKIISAGFKRIPNVAKVVKKAKSLDEVAKRYHKVISAYRKAIREEKPNLVLINGTYFMPWCLFLAASAEKTPMVLHYHGVLAKETEGWKKKQRNMFKKMEQSFDKKGVFYIFPSKITKKVVENEIFFHRIRKCAVLPNPVPLHFFEKESKSSAKNIGIVSRWTKIKNVEFISELADYNEKTGKKFNINLITDAPFNTRHMKKLSKKVKLHKPRNNKKLAEFYEKMDVIISPSHFETYGNVAKEAVASGTPALVNTAMGVGETFKKLGLNNFVTSFDSIEKVYVKIENVIGKNIEKPVRDKIKKLYSPNKIFSDLINILEMAI</sequence>
<organism evidence="3 4">
    <name type="scientific">Candidatus Staskawiczbacteria bacterium RIFCSPHIGHO2_01_FULL_36_16</name>
    <dbReference type="NCBI Taxonomy" id="1802200"/>
    <lineage>
        <taxon>Bacteria</taxon>
        <taxon>Candidatus Staskawicziibacteriota</taxon>
    </lineage>
</organism>
<dbReference type="AlphaFoldDB" id="A0A1G2HPQ5"/>
<feature type="domain" description="Glycosyl transferase family 1" evidence="1">
    <location>
        <begin position="202"/>
        <end position="349"/>
    </location>
</feature>
<dbReference type="SUPFAM" id="SSF53756">
    <property type="entry name" value="UDP-Glycosyltransferase/glycogen phosphorylase"/>
    <property type="match status" value="1"/>
</dbReference>
<dbReference type="Pfam" id="PF00534">
    <property type="entry name" value="Glycos_transf_1"/>
    <property type="match status" value="1"/>
</dbReference>
<protein>
    <recommendedName>
        <fullName evidence="5">Glycosyl transferase family 1 domain-containing protein</fullName>
    </recommendedName>
</protein>
<accession>A0A1G2HPQ5</accession>